<feature type="region of interest" description="Disordered" evidence="5">
    <location>
        <begin position="1729"/>
        <end position="1748"/>
    </location>
</feature>
<dbReference type="NCBIfam" id="TIGR01168">
    <property type="entry name" value="YSIRK_signal"/>
    <property type="match status" value="1"/>
</dbReference>
<feature type="region of interest" description="Disordered" evidence="5">
    <location>
        <begin position="1981"/>
        <end position="2033"/>
    </location>
</feature>
<dbReference type="InterPro" id="IPR012706">
    <property type="entry name" value="Rib_alpha_Esp_rpt"/>
</dbReference>
<dbReference type="Proteomes" id="UP000547628">
    <property type="component" value="Unassembled WGS sequence"/>
</dbReference>
<dbReference type="Pfam" id="PF04650">
    <property type="entry name" value="YSIRK_signal"/>
    <property type="match status" value="1"/>
</dbReference>
<dbReference type="Pfam" id="PF20585">
    <property type="entry name" value="Pectate_lyase_5"/>
    <property type="match status" value="1"/>
</dbReference>
<protein>
    <submittedName>
        <fullName evidence="8">YSIRK-type signal peptide-containing protein</fullName>
    </submittedName>
</protein>
<keyword evidence="6" id="KW-1133">Transmembrane helix</keyword>
<evidence type="ECO:0000256" key="2">
    <source>
        <dbReference type="ARBA" id="ARBA00022525"/>
    </source>
</evidence>
<evidence type="ECO:0000256" key="1">
    <source>
        <dbReference type="ARBA" id="ARBA00022512"/>
    </source>
</evidence>
<organism evidence="8 9">
    <name type="scientific">Limosilactobacillus albertensis</name>
    <dbReference type="NCBI Taxonomy" id="2759752"/>
    <lineage>
        <taxon>Bacteria</taxon>
        <taxon>Bacillati</taxon>
        <taxon>Bacillota</taxon>
        <taxon>Bacilli</taxon>
        <taxon>Lactobacillales</taxon>
        <taxon>Lactobacillaceae</taxon>
        <taxon>Limosilactobacillus</taxon>
    </lineage>
</organism>
<dbReference type="InterPro" id="IPR046776">
    <property type="entry name" value="Pectate_lyase_5"/>
</dbReference>
<evidence type="ECO:0000256" key="6">
    <source>
        <dbReference type="SAM" id="Phobius"/>
    </source>
</evidence>
<feature type="transmembrane region" description="Helical" evidence="6">
    <location>
        <begin position="2469"/>
        <end position="2487"/>
    </location>
</feature>
<dbReference type="Pfam" id="PF00746">
    <property type="entry name" value="Gram_pos_anchor"/>
    <property type="match status" value="1"/>
</dbReference>
<evidence type="ECO:0000313" key="9">
    <source>
        <dbReference type="Proteomes" id="UP000547628"/>
    </source>
</evidence>
<feature type="compositionally biased region" description="Polar residues" evidence="5">
    <location>
        <begin position="64"/>
        <end position="78"/>
    </location>
</feature>
<dbReference type="Gene3D" id="2.60.40.10">
    <property type="entry name" value="Immunoglobulins"/>
    <property type="match status" value="1"/>
</dbReference>
<keyword evidence="3" id="KW-0732">Signal</keyword>
<feature type="region of interest" description="Disordered" evidence="5">
    <location>
        <begin position="1128"/>
        <end position="1168"/>
    </location>
</feature>
<feature type="compositionally biased region" description="Low complexity" evidence="5">
    <location>
        <begin position="79"/>
        <end position="101"/>
    </location>
</feature>
<feature type="region of interest" description="Disordered" evidence="5">
    <location>
        <begin position="2388"/>
        <end position="2466"/>
    </location>
</feature>
<feature type="compositionally biased region" description="Polar residues" evidence="5">
    <location>
        <begin position="2248"/>
        <end position="2267"/>
    </location>
</feature>
<dbReference type="InterPro" id="IPR059115">
    <property type="entry name" value="Rib"/>
</dbReference>
<dbReference type="InterPro" id="IPR019931">
    <property type="entry name" value="LPXTG_anchor"/>
</dbReference>
<dbReference type="InterPro" id="IPR013783">
    <property type="entry name" value="Ig-like_fold"/>
</dbReference>
<dbReference type="PROSITE" id="PS50847">
    <property type="entry name" value="GRAM_POS_ANCHORING"/>
    <property type="match status" value="1"/>
</dbReference>
<feature type="region of interest" description="Disordered" evidence="5">
    <location>
        <begin position="1283"/>
        <end position="1304"/>
    </location>
</feature>
<keyword evidence="6" id="KW-0812">Transmembrane</keyword>
<comment type="caution">
    <text evidence="8">The sequence shown here is derived from an EMBL/GenBank/DDBJ whole genome shotgun (WGS) entry which is preliminary data.</text>
</comment>
<keyword evidence="1" id="KW-0134">Cell wall</keyword>
<dbReference type="Pfam" id="PF18957">
    <property type="entry name" value="RibLong"/>
    <property type="match status" value="2"/>
</dbReference>
<dbReference type="Pfam" id="PF17966">
    <property type="entry name" value="Muc_B2"/>
    <property type="match status" value="1"/>
</dbReference>
<accession>A0A839H6Y9</accession>
<feature type="region of interest" description="Disordered" evidence="5">
    <location>
        <begin position="64"/>
        <end position="135"/>
    </location>
</feature>
<evidence type="ECO:0000256" key="4">
    <source>
        <dbReference type="ARBA" id="ARBA00023088"/>
    </source>
</evidence>
<dbReference type="RefSeq" id="WP_182603455.1">
    <property type="nucleotide sequence ID" value="NZ_JACIVD010000078.1"/>
</dbReference>
<proteinExistence type="predicted"/>
<dbReference type="InterPro" id="IPR005877">
    <property type="entry name" value="YSIRK_signal_dom"/>
</dbReference>
<feature type="region of interest" description="Disordered" evidence="5">
    <location>
        <begin position="2173"/>
        <end position="2196"/>
    </location>
</feature>
<sequence length="2497" mass="264149">MLSKNNRKEQFYKQEPKKQRFAIKKLTIGVASVLIGFTFMGLSAYAADDVNPEINSGVQTSAVETSNDDNATSSGNQQTSSASANETNASNAASGSNNATNDAKTTKGATPAGEGQAAKEQKATIPAPATNNGNVVTKDAVTNAAAENKSQVNDTVKVGNYSEFLTALGNKDVNTITLTGNIDGSTQLPNSQNSLADYDQITNQGVAHTVTINGQNQYSLKMGARYIYFTNNTETNNNHWNITFAGLSNIQAQNTQYGLLCIQTNDPSKDSINFKNVNVDATTLNAGFGSGAVNVTFSGNNVLKGELSDNNALVQTNNLEIKDGTTTVTPTANNATGATSFSVAGNALIDSNAKLNIVSTADNVAGITFTTGAGNQTIDNATTGILRLMPNAQVVMNLGAGKSMAVMKASDIDLQNGSQLSVNTKMNTMKTTGSRAYAPIELDSGQNDVADSTVQIGKDAKLAIIRTGVTHSDSPLLSMGPNVGLGNNYHLLVNGGILDLQDSANSDLWPTTAASNNYQEGWPGIITMWGTSSTDQIQFTNPKLVNIVRTNATTRGSYLIHLDSAGPRKSSLQINSADTEYVTPITMRTVGSAEPTTWNIKYLSNASQGGDWAYSFQKLTNNNTDYYFYGSEYMNHAENVPDRGNNEVILAAAPTDTGYTSFSGGNYLDNDGNKVSLAEGQSKASQALNSFINHFSWWNGSGVAFGSDLQQKNEYQPTYEGTQVKQGQQAETKAPLFKDADNKEVSAPNGVEFSLGANTPDWVKSISSNGAITVAPTTQTSVGLYNIPVKVTYSDGTIDNVVAPIYVGDATHTIVFGNNGAVAVVTNPLLLHQTTAQSMNVDANQAVKEFDVYTSNSTDSTVLNTTPEKFTYNDGQFIDGVNNLGGTDLVNWNGEFSTVTSPATLSVSKAGNITITFSEDTLPVKLGIFTANYKVNSNVSTTLAGAVLKENASLTISKGSTPDSAQLKSLVDNSALDTLPSSIKAINYELVPGTDTNTVGKQDLAIRIIFNDKDANGNNTYLDLAPVQDGLTVIADKTDAEKNDPVGQNITTDLNQVPAAEKGIENANLLTNVQKISWSDEAQVANDVKTAGTYNEDITVTYNDGSKDTVAIKLTVIDNRTDAEKYTPEGQDVTVKKGETPDPTAGIKNKTDLPAGTKYTWKNTPDTTAPGDKPAVVVVTYPDGSKDEVPVTIHVTNPQTDADKYTPQGKPVTTDQGTVPAAKNGIANLNDLGTPAPSVAWTDPDQVKTDVQTPGTYKGVGITVTYPDGSQDTVKVDLTVNEPAPTVKDSDTYEPNYSPVSTTVNNPITATPSFTKNGQTVPVANVPVKRFSLGSVDPAAGATIDPTTGKVTIKPTKSGDYTIPVTVTYNDGSVDHPTITVKVTDGTKVINPGDEGTTDDMFKTITRKIIVNNPYTGKENVTTQNVQFQRSKTVNAVTGGTLSYGDWTIKPGTSDVWENFTAPEFAGYVPETADVPAVTVTVETKDTTVTINYNPTDATKYTAEGGNITVNKGHKLTDGDAADAIVNKTELPAGTKYTWKDAPDTNVVGERNGIVSVTYPDGSVDDVPVMVHITDDANKYTPEGQQITIKQGDPVPDPAAGIKNKTDLPAGTKYTWNVAPDPSKVGEQPVVINVTYPDGSQDQVPTTVIVTEPTTPTPDKTDADKYDPEGQVVTVNKGEKLPAASEGIANKGDLPQDTKYSWKTPVDTTTSGDKPAVIVVTYPDGSKDEVPTTVHVNPTDADKYTPKGQNIAVNKGAKVPDASTAITNGSDLPKNTTYTWETTPDTNKVGKQPAVVVVTYPDGSKDTVPVVITVKNPATPTPEKTDADKNDPRGGTIDATLGENLANKASEGIVNKNELTNVKSYTWTNGTPSTMTAGLTMQSVTVTYDDGSKDVVPVYVNVTSDADKYTPEPAVVTVKSGETPNPADGIKNKGDLPQGTKYSWKTPVDTTTPGNKPAVVVVTYPDGSKDEVPTVVHVTKPTDADENTPVTQPINTVKGRVPNPADGIKNLKDLPAGTTVSWTDPDKVAQDVNTTGDHDEKVVVTYPDGSKDTVNVTVKVTNDIKPLPYNKNNAAMNSTVTRTIIVTNPDGTKTTSTQTAKFTRDGVEINGVAHYNAWQPASQTLSAVTINQIKGYTAKVNGDAGEVTVNGDSTDMTVEISYQANQPVGQEITTNKGQLPEPSTGIKNKNDLPDDTKYEWKDTPDVNTAGDKSATVVVTAPDGTKTDVPVTIRVQPTDADKYIPETQPVVTPNGQVPGANTTIKNLDNLPSGTKVDWVDPNKVTQDVKNDGTHSEKAVVTYPDGSKDVVTVTVKVITPQGQDISTNQGQLPNPADAIKNKDQMPTGTKYVWKQAPDVNTLGNHAGVVKVIFPDGATYDVTVQVHVLTGTNSNSNSNENGEMNSGANSAETDNNMNNENGINGGNATLNAGTANTNSSQLSADNTAATNNNGSQQAMKKLPQTGNDSSKLSALAGLSLASLAGIFSFAGRDRKRKADK</sequence>
<dbReference type="EMBL" id="JACIVD010000078">
    <property type="protein sequence ID" value="MBB1124610.1"/>
    <property type="molecule type" value="Genomic_DNA"/>
</dbReference>
<evidence type="ECO:0000313" key="8">
    <source>
        <dbReference type="EMBL" id="MBB1124610.1"/>
    </source>
</evidence>
<dbReference type="NCBIfam" id="TIGR02331">
    <property type="entry name" value="rib_alpha"/>
    <property type="match status" value="13"/>
</dbReference>
<reference evidence="8 9" key="1">
    <citation type="submission" date="2020-07" db="EMBL/GenBank/DDBJ databases">
        <title>Description of Limosilactobacillus balticus sp. nov., Limosilactobacillus agrestis sp. nov., Limosilactobacillus albertensis sp. nov., Limosilactobacillus rudii sp. nov., Limosilactobacillus fastidiosus sp. nov., five novel Limosilactobacillus species isolated from the vertebrate gastrointestinal tract, and proposal of 6 subspecies of Limosilactobacillus reuteri adapted to the gastrointestinal tract of specific vertebrate hosts.</title>
        <authorList>
            <person name="Li F."/>
            <person name="Cheng C."/>
            <person name="Zheng J."/>
            <person name="Quevedo R.M."/>
            <person name="Li J."/>
            <person name="Roos S."/>
            <person name="Gaenzle M.G."/>
            <person name="Walter J."/>
        </authorList>
    </citation>
    <scope>NUCLEOTIDE SEQUENCE [LARGE SCALE GENOMIC DNA]</scope>
    <source>
        <strain evidence="8 9">Lr3000</strain>
    </source>
</reference>
<feature type="transmembrane region" description="Helical" evidence="6">
    <location>
        <begin position="21"/>
        <end position="46"/>
    </location>
</feature>
<keyword evidence="2" id="KW-0964">Secreted</keyword>
<dbReference type="InterPro" id="IPR041495">
    <property type="entry name" value="Mub_B2"/>
</dbReference>
<name>A0A839H6Y9_9LACO</name>
<keyword evidence="6" id="KW-0472">Membrane</keyword>
<keyword evidence="4" id="KW-0572">Peptidoglycan-anchor</keyword>
<feature type="compositionally biased region" description="Polar residues" evidence="5">
    <location>
        <begin position="1293"/>
        <end position="1304"/>
    </location>
</feature>
<feature type="region of interest" description="Disordered" evidence="5">
    <location>
        <begin position="1198"/>
        <end position="1220"/>
    </location>
</feature>
<gene>
    <name evidence="8" type="ORF">H5S41_11780</name>
</gene>
<feature type="region of interest" description="Disordered" evidence="5">
    <location>
        <begin position="2247"/>
        <end position="2267"/>
    </location>
</feature>
<feature type="region of interest" description="Disordered" evidence="5">
    <location>
        <begin position="1917"/>
        <end position="1940"/>
    </location>
</feature>
<dbReference type="NCBIfam" id="TIGR01167">
    <property type="entry name" value="LPXTG_anchor"/>
    <property type="match status" value="1"/>
</dbReference>
<feature type="compositionally biased region" description="Polar residues" evidence="5">
    <location>
        <begin position="2436"/>
        <end position="2465"/>
    </location>
</feature>
<evidence type="ECO:0000256" key="5">
    <source>
        <dbReference type="SAM" id="MobiDB-lite"/>
    </source>
</evidence>
<feature type="compositionally biased region" description="Low complexity" evidence="5">
    <location>
        <begin position="2390"/>
        <end position="2435"/>
    </location>
</feature>
<dbReference type="InterPro" id="IPR044055">
    <property type="entry name" value="RibLong"/>
</dbReference>
<dbReference type="NCBIfam" id="NF038186">
    <property type="entry name" value="YPDG_rpt"/>
    <property type="match status" value="1"/>
</dbReference>
<dbReference type="Gene3D" id="2.60.40.4300">
    <property type="match status" value="2"/>
</dbReference>
<dbReference type="Pfam" id="PF08428">
    <property type="entry name" value="Rib"/>
    <property type="match status" value="13"/>
</dbReference>
<feature type="domain" description="Gram-positive cocci surface proteins LPxTG" evidence="7">
    <location>
        <begin position="2459"/>
        <end position="2497"/>
    </location>
</feature>
<evidence type="ECO:0000256" key="3">
    <source>
        <dbReference type="ARBA" id="ARBA00022729"/>
    </source>
</evidence>
<evidence type="ECO:0000259" key="7">
    <source>
        <dbReference type="PROSITE" id="PS50847"/>
    </source>
</evidence>